<dbReference type="CDD" id="cd02142">
    <property type="entry name" value="McbC_SagB-like_oxidoreductase"/>
    <property type="match status" value="1"/>
</dbReference>
<evidence type="ECO:0000259" key="1">
    <source>
        <dbReference type="Pfam" id="PF00881"/>
    </source>
</evidence>
<name>A0A1U7HF03_9CYAN</name>
<dbReference type="Gene3D" id="3.40.109.10">
    <property type="entry name" value="NADH Oxidase"/>
    <property type="match status" value="1"/>
</dbReference>
<dbReference type="InterPro" id="IPR000415">
    <property type="entry name" value="Nitroreductase-like"/>
</dbReference>
<accession>A0A1U7HF03</accession>
<evidence type="ECO:0000259" key="3">
    <source>
        <dbReference type="Pfam" id="PF22767"/>
    </source>
</evidence>
<dbReference type="GO" id="GO:0016491">
    <property type="term" value="F:oxidoreductase activity"/>
    <property type="evidence" value="ECO:0007669"/>
    <property type="project" value="InterPro"/>
</dbReference>
<dbReference type="InterPro" id="IPR040776">
    <property type="entry name" value="ThcOx_HTH"/>
</dbReference>
<protein>
    <submittedName>
        <fullName evidence="4">Dehydrogenase</fullName>
    </submittedName>
</protein>
<comment type="caution">
    <text evidence="4">The sequence shown here is derived from an EMBL/GenBank/DDBJ whole genome shotgun (WGS) entry which is preliminary data.</text>
</comment>
<feature type="domain" description="Cyanobactin oxidase ThcOx second" evidence="3">
    <location>
        <begin position="120"/>
        <end position="230"/>
    </location>
</feature>
<dbReference type="PANTHER" id="PTHR43745:SF2">
    <property type="entry name" value="NITROREDUCTASE MJ1384-RELATED"/>
    <property type="match status" value="1"/>
</dbReference>
<evidence type="ECO:0000313" key="4">
    <source>
        <dbReference type="EMBL" id="OKH22156.1"/>
    </source>
</evidence>
<dbReference type="RefSeq" id="WP_073600033.1">
    <property type="nucleotide sequence ID" value="NZ_MRCB01000015.1"/>
</dbReference>
<proteinExistence type="predicted"/>
<dbReference type="Proteomes" id="UP000186868">
    <property type="component" value="Unassembled WGS sequence"/>
</dbReference>
<dbReference type="Pfam" id="PF22767">
    <property type="entry name" value="ThcOx"/>
    <property type="match status" value="1"/>
</dbReference>
<sequence>MTNLVLSFKKDIFLDERAGDEFVLRSPTVTVDLKHLPVGIKAAIAILATEEVTEEELCHPILITDGNSALPQFYYYLQQFITLGWICHTIRADDFSLATLVPIATPYQFEFSKAAPDRKYVLSRFVYCHQNHEQFVIESPLSHAKVVFRDWRSAAMVNLLAQPQDCCALTEIPGISVDTAQMFLSLLLSGKMLSEIDENGKILEEENETLAQWEFHDLLFHSRSRSGRHSNPVGKTYRFLGKIQPLSAVKTQKANEIIELYKPNLQKLLEADVPLTQVLEQRKSVRLHGDKPISATQLGEFLYRCARIKAIGQKEYIECSTRPYPSGGACYELELYIVVNTCESIPSGLYHYCPQNHQLAKIAARNGYIEALLKNASQATGESCLPQILIILTARFARVSWAYESIAYSLILKHVGVLYQTMYLVATVMDLAPCALGQSNSDLFAMATGIDYYSESSVGEFILGTIKSV</sequence>
<dbReference type="InterPro" id="IPR052544">
    <property type="entry name" value="Bacteriocin_Proc_Enz"/>
</dbReference>
<organism evidence="4 5">
    <name type="scientific">Hydrococcus rivularis NIES-593</name>
    <dbReference type="NCBI Taxonomy" id="1921803"/>
    <lineage>
        <taxon>Bacteria</taxon>
        <taxon>Bacillati</taxon>
        <taxon>Cyanobacteriota</taxon>
        <taxon>Cyanophyceae</taxon>
        <taxon>Pleurocapsales</taxon>
        <taxon>Hydrococcaceae</taxon>
        <taxon>Hydrococcus</taxon>
    </lineage>
</organism>
<gene>
    <name evidence="4" type="ORF">NIES593_13210</name>
</gene>
<feature type="domain" description="Nitroreductase" evidence="1">
    <location>
        <begin position="280"/>
        <end position="456"/>
    </location>
</feature>
<dbReference type="InterPro" id="IPR054488">
    <property type="entry name" value="ThcOx_dom2"/>
</dbReference>
<dbReference type="EMBL" id="MRCB01000015">
    <property type="protein sequence ID" value="OKH22156.1"/>
    <property type="molecule type" value="Genomic_DNA"/>
</dbReference>
<keyword evidence="5" id="KW-1185">Reference proteome</keyword>
<dbReference type="STRING" id="1921803.NIES593_13210"/>
<evidence type="ECO:0000313" key="5">
    <source>
        <dbReference type="Proteomes" id="UP000186868"/>
    </source>
</evidence>
<dbReference type="OrthoDB" id="9801593at2"/>
<dbReference type="InterPro" id="IPR020051">
    <property type="entry name" value="SagB-type_dehydrogenase"/>
</dbReference>
<dbReference type="InterPro" id="IPR029479">
    <property type="entry name" value="Nitroreductase"/>
</dbReference>
<dbReference type="Pfam" id="PF18679">
    <property type="entry name" value="HTH_57"/>
    <property type="match status" value="1"/>
</dbReference>
<reference evidence="4 5" key="1">
    <citation type="submission" date="2016-11" db="EMBL/GenBank/DDBJ databases">
        <title>Draft Genome Sequences of Nine Cyanobacterial Strains from Diverse Habitats.</title>
        <authorList>
            <person name="Zhu T."/>
            <person name="Hou S."/>
            <person name="Lu X."/>
            <person name="Hess W.R."/>
        </authorList>
    </citation>
    <scope>NUCLEOTIDE SEQUENCE [LARGE SCALE GENOMIC DNA]</scope>
    <source>
        <strain evidence="4 5">NIES-593</strain>
    </source>
</reference>
<feature type="domain" description="ThcOx helix turn helix" evidence="2">
    <location>
        <begin position="3"/>
        <end position="111"/>
    </location>
</feature>
<dbReference type="AlphaFoldDB" id="A0A1U7HF03"/>
<dbReference type="PANTHER" id="PTHR43745">
    <property type="entry name" value="NITROREDUCTASE MJ1384-RELATED"/>
    <property type="match status" value="1"/>
</dbReference>
<dbReference type="NCBIfam" id="TIGR03605">
    <property type="entry name" value="antibiot_sagB"/>
    <property type="match status" value="1"/>
</dbReference>
<dbReference type="Pfam" id="PF00881">
    <property type="entry name" value="Nitroreductase"/>
    <property type="match status" value="1"/>
</dbReference>
<evidence type="ECO:0000259" key="2">
    <source>
        <dbReference type="Pfam" id="PF18679"/>
    </source>
</evidence>
<dbReference type="SUPFAM" id="SSF55469">
    <property type="entry name" value="FMN-dependent nitroreductase-like"/>
    <property type="match status" value="1"/>
</dbReference>